<evidence type="ECO:0000313" key="1">
    <source>
        <dbReference type="EMBL" id="MBW63882.1"/>
    </source>
</evidence>
<dbReference type="EMBL" id="GGFJ01014741">
    <property type="protein sequence ID" value="MBW63882.1"/>
    <property type="molecule type" value="Transcribed_RNA"/>
</dbReference>
<accession>A0A2M4CEX8</accession>
<sequence>MLLLAAASSSILSVRSKQLNCVSSQIYRLYTHTDTHIFLFLRTEWFNHESKSTDRFTKQIRHEKHVSR</sequence>
<protein>
    <submittedName>
        <fullName evidence="1">Putative secreted protein</fullName>
    </submittedName>
</protein>
<name>A0A2M4CEX8_9DIPT</name>
<organism evidence="1">
    <name type="scientific">Anopheles marajoara</name>
    <dbReference type="NCBI Taxonomy" id="58244"/>
    <lineage>
        <taxon>Eukaryota</taxon>
        <taxon>Metazoa</taxon>
        <taxon>Ecdysozoa</taxon>
        <taxon>Arthropoda</taxon>
        <taxon>Hexapoda</taxon>
        <taxon>Insecta</taxon>
        <taxon>Pterygota</taxon>
        <taxon>Neoptera</taxon>
        <taxon>Endopterygota</taxon>
        <taxon>Diptera</taxon>
        <taxon>Nematocera</taxon>
        <taxon>Culicoidea</taxon>
        <taxon>Culicidae</taxon>
        <taxon>Anophelinae</taxon>
        <taxon>Anopheles</taxon>
    </lineage>
</organism>
<proteinExistence type="predicted"/>
<reference evidence="1" key="1">
    <citation type="submission" date="2018-01" db="EMBL/GenBank/DDBJ databases">
        <title>An insight into the sialome of Amazonian anophelines.</title>
        <authorList>
            <person name="Ribeiro J.M."/>
            <person name="Scarpassa V."/>
            <person name="Calvo E."/>
        </authorList>
    </citation>
    <scope>NUCLEOTIDE SEQUENCE</scope>
    <source>
        <tissue evidence="1">Salivary glands</tissue>
    </source>
</reference>
<dbReference type="AlphaFoldDB" id="A0A2M4CEX8"/>